<accession>A0ABU0ACF4</accession>
<gene>
    <name evidence="1" type="ORF">J2S17_000791</name>
</gene>
<keyword evidence="2" id="KW-1185">Reference proteome</keyword>
<evidence type="ECO:0000313" key="1">
    <source>
        <dbReference type="EMBL" id="MDQ0268922.1"/>
    </source>
</evidence>
<name>A0ABU0ACF4_9BACI</name>
<protein>
    <submittedName>
        <fullName evidence="1">Uncharacterized protein</fullName>
    </submittedName>
</protein>
<reference evidence="1 2" key="1">
    <citation type="submission" date="2023-07" db="EMBL/GenBank/DDBJ databases">
        <title>Genomic Encyclopedia of Type Strains, Phase IV (KMG-IV): sequencing the most valuable type-strain genomes for metagenomic binning, comparative biology and taxonomic classification.</title>
        <authorList>
            <person name="Goeker M."/>
        </authorList>
    </citation>
    <scope>NUCLEOTIDE SEQUENCE [LARGE SCALE GENOMIC DNA]</scope>
    <source>
        <strain evidence="1 2">DSM 23494</strain>
    </source>
</reference>
<proteinExistence type="predicted"/>
<dbReference type="RefSeq" id="WP_307472061.1">
    <property type="nucleotide sequence ID" value="NZ_JAUSUB010000002.1"/>
</dbReference>
<organism evidence="1 2">
    <name type="scientific">Cytobacillus purgationiresistens</name>
    <dbReference type="NCBI Taxonomy" id="863449"/>
    <lineage>
        <taxon>Bacteria</taxon>
        <taxon>Bacillati</taxon>
        <taxon>Bacillota</taxon>
        <taxon>Bacilli</taxon>
        <taxon>Bacillales</taxon>
        <taxon>Bacillaceae</taxon>
        <taxon>Cytobacillus</taxon>
    </lineage>
</organism>
<dbReference type="EMBL" id="JAUSUB010000002">
    <property type="protein sequence ID" value="MDQ0268922.1"/>
    <property type="molecule type" value="Genomic_DNA"/>
</dbReference>
<sequence>MDMVLNICISDGLEIIVDGFDDISFYNEIPNIEVTHSGYSWQKDYYNELMNNLTRYKFIGIERNDSSHKMEYRTHSFAFKNTNFEGNKPLILQTNCITTIIDMYG</sequence>
<dbReference type="Proteomes" id="UP001238088">
    <property type="component" value="Unassembled WGS sequence"/>
</dbReference>
<comment type="caution">
    <text evidence="1">The sequence shown here is derived from an EMBL/GenBank/DDBJ whole genome shotgun (WGS) entry which is preliminary data.</text>
</comment>
<evidence type="ECO:0000313" key="2">
    <source>
        <dbReference type="Proteomes" id="UP001238088"/>
    </source>
</evidence>